<evidence type="ECO:0000256" key="3">
    <source>
        <dbReference type="ARBA" id="ARBA00022448"/>
    </source>
</evidence>
<feature type="transmembrane region" description="Helical" evidence="9">
    <location>
        <begin position="354"/>
        <end position="377"/>
    </location>
</feature>
<dbReference type="RefSeq" id="XP_002489348.1">
    <property type="nucleotide sequence ID" value="XM_002489303.1"/>
</dbReference>
<dbReference type="InterPro" id="IPR005828">
    <property type="entry name" value="MFS_sugar_transport-like"/>
</dbReference>
<evidence type="ECO:0000256" key="8">
    <source>
        <dbReference type="SAM" id="MobiDB-lite"/>
    </source>
</evidence>
<feature type="transmembrane region" description="Helical" evidence="9">
    <location>
        <begin position="471"/>
        <end position="489"/>
    </location>
</feature>
<dbReference type="InterPro" id="IPR020846">
    <property type="entry name" value="MFS_dom"/>
</dbReference>
<dbReference type="EMBL" id="FN392319">
    <property type="protein sequence ID" value="CAY67064.1"/>
    <property type="molecule type" value="Genomic_DNA"/>
</dbReference>
<evidence type="ECO:0000256" key="1">
    <source>
        <dbReference type="ARBA" id="ARBA00004141"/>
    </source>
</evidence>
<feature type="domain" description="Major facilitator superfamily (MFS) profile" evidence="10">
    <location>
        <begin position="42"/>
        <end position="493"/>
    </location>
</feature>
<reference evidence="11 12" key="1">
    <citation type="journal article" date="2009" name="Nat. Biotechnol.">
        <title>Genome sequence of the recombinant protein production host Pichia pastoris.</title>
        <authorList>
            <person name="De Schutter K."/>
            <person name="Lin Y.C."/>
            <person name="Tiels P."/>
            <person name="Van Hecke A."/>
            <person name="Glinka S."/>
            <person name="Weber-Lehmann J."/>
            <person name="Rouze P."/>
            <person name="Van de Peer Y."/>
            <person name="Callewaert N."/>
        </authorList>
    </citation>
    <scope>NUCLEOTIDE SEQUENCE [LARGE SCALE GENOMIC DNA]</scope>
    <source>
        <strain evidence="12">GS115 / ATCC 20864</strain>
    </source>
</reference>
<dbReference type="Proteomes" id="UP000000314">
    <property type="component" value="Chromosome 1"/>
</dbReference>
<evidence type="ECO:0000256" key="9">
    <source>
        <dbReference type="SAM" id="Phobius"/>
    </source>
</evidence>
<evidence type="ECO:0000256" key="5">
    <source>
        <dbReference type="ARBA" id="ARBA00022989"/>
    </source>
</evidence>
<evidence type="ECO:0000313" key="11">
    <source>
        <dbReference type="EMBL" id="CAY67064.1"/>
    </source>
</evidence>
<dbReference type="CDD" id="cd17356">
    <property type="entry name" value="MFS_HXT"/>
    <property type="match status" value="1"/>
</dbReference>
<dbReference type="GeneID" id="8197946"/>
<dbReference type="NCBIfam" id="TIGR00879">
    <property type="entry name" value="SP"/>
    <property type="match status" value="1"/>
</dbReference>
<dbReference type="PRINTS" id="PR00171">
    <property type="entry name" value="SUGRTRNSPORT"/>
</dbReference>
<keyword evidence="3 7" id="KW-0813">Transport</keyword>
<dbReference type="KEGG" id="ppa:PAS_chr1-3_0011"/>
<evidence type="ECO:0000259" key="10">
    <source>
        <dbReference type="PROSITE" id="PS50850"/>
    </source>
</evidence>
<dbReference type="GO" id="GO:0005351">
    <property type="term" value="F:carbohydrate:proton symporter activity"/>
    <property type="evidence" value="ECO:0007669"/>
    <property type="project" value="TreeGrafter"/>
</dbReference>
<keyword evidence="5 9" id="KW-1133">Transmembrane helix</keyword>
<dbReference type="InterPro" id="IPR036259">
    <property type="entry name" value="MFS_trans_sf"/>
</dbReference>
<dbReference type="STRING" id="644223.C4QUZ4"/>
<keyword evidence="12" id="KW-1185">Reference proteome</keyword>
<feature type="transmembrane region" description="Helical" evidence="9">
    <location>
        <begin position="37"/>
        <end position="58"/>
    </location>
</feature>
<keyword evidence="6 9" id="KW-0472">Membrane</keyword>
<feature type="transmembrane region" description="Helical" evidence="9">
    <location>
        <begin position="78"/>
        <end position="98"/>
    </location>
</feature>
<keyword evidence="4 9" id="KW-0812">Transmembrane</keyword>
<dbReference type="FunFam" id="1.20.1250.20:FF:000026">
    <property type="entry name" value="MFS quinate transporter QutD"/>
    <property type="match status" value="1"/>
</dbReference>
<sequence>MSSFFLNNQTVKMMTPLGRARALNFQGKVYDKFPKTYNIYAIAITATVSGLMFGFDISSVSSFVSQDHYRNYFNRPDSLTQGGITASMAGGSFLGSLFSSDFQDIFGRRVALHMCSVLWIIGAILQCAAQNQGMLIAGRLISGIGVGFGSASAPVYCSEVAPAKIRGMIGGLFQFSVTVGIMIMFYIGYGCHYIDGVASFRLAWGLQMVPGLILLVGVFFLPESPRWLANHNRWEDAVEVIANVVAKGDRENADVRLQLDEVQEQLLIDKDASDFGYLDLFKKDCIKRTFIGVSAQVWQQLCGINVAMYYVVYLFQMAGFTGNVALVSSSIQYVLNVVMTVPALFLMDRIGRRPLLIGGGIFMCIWLFGVAGLLGTYSEPIENFSGDDTVRITIPDQHKAAARGVIACSYLFVCSFAPTWGICIWVYASEIFNNRQRAKGAAFAASANWIFNFALAMFVPSAFRNITWKTYIIFGVFSFCLTIHVFLQFPETRGKTLEEIDQMFKDNIPAWRSASYVPDMPIFNKEKVVSTEHAENASSSSEKALMVQEEESV</sequence>
<evidence type="ECO:0000256" key="6">
    <source>
        <dbReference type="ARBA" id="ARBA00023136"/>
    </source>
</evidence>
<feature type="transmembrane region" description="Helical" evidence="9">
    <location>
        <begin position="169"/>
        <end position="189"/>
    </location>
</feature>
<dbReference type="SUPFAM" id="SSF103473">
    <property type="entry name" value="MFS general substrate transporter"/>
    <property type="match status" value="1"/>
</dbReference>
<dbReference type="Pfam" id="PF00083">
    <property type="entry name" value="Sugar_tr"/>
    <property type="match status" value="1"/>
</dbReference>
<evidence type="ECO:0000313" key="12">
    <source>
        <dbReference type="Proteomes" id="UP000000314"/>
    </source>
</evidence>
<dbReference type="PANTHER" id="PTHR48022:SF7">
    <property type="entry name" value="MAJOR FACILITATOR SUPERFAMILY (MFS) PROFILE DOMAIN-CONTAINING PROTEIN-RELATED"/>
    <property type="match status" value="1"/>
</dbReference>
<dbReference type="InterPro" id="IPR005829">
    <property type="entry name" value="Sugar_transporter_CS"/>
</dbReference>
<dbReference type="Gene3D" id="1.20.1250.20">
    <property type="entry name" value="MFS general substrate transporter like domains"/>
    <property type="match status" value="1"/>
</dbReference>
<dbReference type="InParanoid" id="C4QUZ4"/>
<gene>
    <name evidence="11" type="ordered locus">PAS_chr1-3_0011</name>
</gene>
<feature type="transmembrane region" description="Helical" evidence="9">
    <location>
        <begin position="135"/>
        <end position="157"/>
    </location>
</feature>
<comment type="subcellular location">
    <subcellularLocation>
        <location evidence="1">Membrane</location>
        <topology evidence="1">Multi-pass membrane protein</topology>
    </subcellularLocation>
</comment>
<evidence type="ECO:0000256" key="7">
    <source>
        <dbReference type="RuleBase" id="RU003346"/>
    </source>
</evidence>
<feature type="transmembrane region" description="Helical" evidence="9">
    <location>
        <begin position="110"/>
        <end position="129"/>
    </location>
</feature>
<dbReference type="InterPro" id="IPR050360">
    <property type="entry name" value="MFS_Sugar_Transporters"/>
</dbReference>
<dbReference type="OMA" id="VTCVLVY"/>
<dbReference type="GO" id="GO:0016020">
    <property type="term" value="C:membrane"/>
    <property type="evidence" value="ECO:0007669"/>
    <property type="project" value="UniProtKB-SubCell"/>
</dbReference>
<feature type="transmembrane region" description="Helical" evidence="9">
    <location>
        <begin position="404"/>
        <end position="428"/>
    </location>
</feature>
<evidence type="ECO:0000256" key="2">
    <source>
        <dbReference type="ARBA" id="ARBA00010992"/>
    </source>
</evidence>
<accession>C4QUZ4</accession>
<dbReference type="InterPro" id="IPR003663">
    <property type="entry name" value="Sugar/inositol_transpt"/>
</dbReference>
<dbReference type="eggNOG" id="KOG0254">
    <property type="taxonomic scope" value="Eukaryota"/>
</dbReference>
<dbReference type="PROSITE" id="PS50850">
    <property type="entry name" value="MFS"/>
    <property type="match status" value="1"/>
</dbReference>
<dbReference type="HOGENOM" id="CLU_001265_30_12_1"/>
<comment type="similarity">
    <text evidence="2 7">Belongs to the major facilitator superfamily. Sugar transporter (TC 2.A.1.1) family.</text>
</comment>
<feature type="region of interest" description="Disordered" evidence="8">
    <location>
        <begin position="534"/>
        <end position="553"/>
    </location>
</feature>
<dbReference type="AlphaFoldDB" id="C4QUZ4"/>
<proteinExistence type="inferred from homology"/>
<protein>
    <submittedName>
        <fullName evidence="11">Transporter, member of the sugar porter family</fullName>
    </submittedName>
</protein>
<name>C4QUZ4_KOMPG</name>
<feature type="transmembrane region" description="Helical" evidence="9">
    <location>
        <begin position="201"/>
        <end position="221"/>
    </location>
</feature>
<dbReference type="PANTHER" id="PTHR48022">
    <property type="entry name" value="PLASTIDIC GLUCOSE TRANSPORTER 4"/>
    <property type="match status" value="1"/>
</dbReference>
<organism evidence="11 12">
    <name type="scientific">Komagataella phaffii (strain GS115 / ATCC 20864)</name>
    <name type="common">Yeast</name>
    <name type="synonym">Pichia pastoris</name>
    <dbReference type="NCBI Taxonomy" id="644223"/>
    <lineage>
        <taxon>Eukaryota</taxon>
        <taxon>Fungi</taxon>
        <taxon>Dikarya</taxon>
        <taxon>Ascomycota</taxon>
        <taxon>Saccharomycotina</taxon>
        <taxon>Pichiomycetes</taxon>
        <taxon>Pichiales</taxon>
        <taxon>Pichiaceae</taxon>
        <taxon>Komagataella</taxon>
    </lineage>
</organism>
<evidence type="ECO:0000256" key="4">
    <source>
        <dbReference type="ARBA" id="ARBA00022692"/>
    </source>
</evidence>
<feature type="transmembrane region" description="Helical" evidence="9">
    <location>
        <begin position="440"/>
        <end position="459"/>
    </location>
</feature>
<feature type="transmembrane region" description="Helical" evidence="9">
    <location>
        <begin position="324"/>
        <end position="347"/>
    </location>
</feature>
<dbReference type="OrthoDB" id="4142200at2759"/>
<dbReference type="PROSITE" id="PS00217">
    <property type="entry name" value="SUGAR_TRANSPORT_2"/>
    <property type="match status" value="1"/>
</dbReference>
<feature type="transmembrane region" description="Helical" evidence="9">
    <location>
        <begin position="290"/>
        <end position="312"/>
    </location>
</feature>
<dbReference type="PROSITE" id="PS00216">
    <property type="entry name" value="SUGAR_TRANSPORT_1"/>
    <property type="match status" value="1"/>
</dbReference>